<dbReference type="InterPro" id="IPR016181">
    <property type="entry name" value="Acyl_CoA_acyltransferase"/>
</dbReference>
<dbReference type="PROSITE" id="PS51186">
    <property type="entry name" value="GNAT"/>
    <property type="match status" value="1"/>
</dbReference>
<proteinExistence type="predicted"/>
<dbReference type="Gene3D" id="3.40.630.30">
    <property type="match status" value="1"/>
</dbReference>
<dbReference type="EMBL" id="FPLD01000035">
    <property type="protein sequence ID" value="SGY89213.1"/>
    <property type="molecule type" value="Genomic_DNA"/>
</dbReference>
<dbReference type="Pfam" id="PF13302">
    <property type="entry name" value="Acetyltransf_3"/>
    <property type="match status" value="1"/>
</dbReference>
<dbReference type="PANTHER" id="PTHR43792">
    <property type="entry name" value="GNAT FAMILY, PUTATIVE (AFU_ORTHOLOGUE AFUA_3G00765)-RELATED-RELATED"/>
    <property type="match status" value="1"/>
</dbReference>
<reference evidence="2 3" key="1">
    <citation type="submission" date="2016-11" db="EMBL/GenBank/DDBJ databases">
        <authorList>
            <person name="Jaros S."/>
            <person name="Januszkiewicz K."/>
            <person name="Wedrychowicz H."/>
        </authorList>
    </citation>
    <scope>NUCLEOTIDE SEQUENCE [LARGE SCALE GENOMIC DNA]</scope>
    <source>
        <strain evidence="2">NVI 5450</strain>
    </source>
</reference>
<dbReference type="Proteomes" id="UP000183794">
    <property type="component" value="Unassembled WGS sequence"/>
</dbReference>
<dbReference type="OrthoDB" id="9801656at2"/>
<organism evidence="2 3">
    <name type="scientific">Moritella viscosa</name>
    <dbReference type="NCBI Taxonomy" id="80854"/>
    <lineage>
        <taxon>Bacteria</taxon>
        <taxon>Pseudomonadati</taxon>
        <taxon>Pseudomonadota</taxon>
        <taxon>Gammaproteobacteria</taxon>
        <taxon>Alteromonadales</taxon>
        <taxon>Moritellaceae</taxon>
        <taxon>Moritella</taxon>
    </lineage>
</organism>
<dbReference type="InterPro" id="IPR051531">
    <property type="entry name" value="N-acetyltransferase"/>
</dbReference>
<dbReference type="AlphaFoldDB" id="A0A1L0AN57"/>
<dbReference type="CDD" id="cd04301">
    <property type="entry name" value="NAT_SF"/>
    <property type="match status" value="1"/>
</dbReference>
<name>A0A1L0AN57_9GAMM</name>
<protein>
    <submittedName>
        <fullName evidence="2">Acetyltransferase, GNAT family protein</fullName>
    </submittedName>
</protein>
<keyword evidence="2" id="KW-0808">Transferase</keyword>
<gene>
    <name evidence="2" type="ORF">NVI5450_0965</name>
</gene>
<evidence type="ECO:0000259" key="1">
    <source>
        <dbReference type="PROSITE" id="PS51186"/>
    </source>
</evidence>
<evidence type="ECO:0000313" key="3">
    <source>
        <dbReference type="Proteomes" id="UP000183794"/>
    </source>
</evidence>
<accession>A0A1L0AN57</accession>
<evidence type="ECO:0000313" key="2">
    <source>
        <dbReference type="EMBL" id="SGY89213.1"/>
    </source>
</evidence>
<dbReference type="InterPro" id="IPR000182">
    <property type="entry name" value="GNAT_dom"/>
</dbReference>
<dbReference type="SUPFAM" id="SSF55729">
    <property type="entry name" value="Acyl-CoA N-acyltransferases (Nat)"/>
    <property type="match status" value="1"/>
</dbReference>
<dbReference type="GO" id="GO:0016747">
    <property type="term" value="F:acyltransferase activity, transferring groups other than amino-acyl groups"/>
    <property type="evidence" value="ECO:0007669"/>
    <property type="project" value="InterPro"/>
</dbReference>
<feature type="domain" description="N-acetyltransferase" evidence="1">
    <location>
        <begin position="7"/>
        <end position="165"/>
    </location>
</feature>
<dbReference type="RefSeq" id="WP_075496972.1">
    <property type="nucleotide sequence ID" value="NZ_CAWRBC010000164.1"/>
</dbReference>
<sequence length="169" mass="18975">MLLTERLILRKFVEGDKDTVVTLLNNADFMAYSPTGTMSQSQAESRFELLLNAFKNHGIGKLAVIEQSSNDLIGYCGIESFDYHNNAAVELGYRLKLSARGKGYAFEASQAVLEFARQLGYQRILALTEPENAASQHILFKLGFESREQGLHQGMPIQYFEKSIRNSLC</sequence>
<dbReference type="PANTHER" id="PTHR43792:SF1">
    <property type="entry name" value="N-ACETYLTRANSFERASE DOMAIN-CONTAINING PROTEIN"/>
    <property type="match status" value="1"/>
</dbReference>